<sequence length="59" mass="6349">MNLVTWNVQGSSASTDDHLHQGILQFYKQGAEVCYLQEYGSVPGSAKPEALTNPLPTGV</sequence>
<dbReference type="AlphaFoldDB" id="A0A6B3NIU2"/>
<dbReference type="InterPro" id="IPR036691">
    <property type="entry name" value="Endo/exonu/phosph_ase_sf"/>
</dbReference>
<proteinExistence type="predicted"/>
<comment type="caution">
    <text evidence="1">The sequence shown here is derived from an EMBL/GenBank/DDBJ whole genome shotgun (WGS) entry which is preliminary data.</text>
</comment>
<dbReference type="EMBL" id="JAAHFQ010000893">
    <property type="protein sequence ID" value="NER31660.1"/>
    <property type="molecule type" value="Genomic_DNA"/>
</dbReference>
<reference evidence="1" key="1">
    <citation type="submission" date="2019-11" db="EMBL/GenBank/DDBJ databases">
        <title>Genomic insights into an expanded diversity of filamentous marine cyanobacteria reveals the extraordinary biosynthetic potential of Moorea and Okeania.</title>
        <authorList>
            <person name="Ferreira Leao T."/>
            <person name="Wang M."/>
            <person name="Moss N."/>
            <person name="Da Silva R."/>
            <person name="Sanders J."/>
            <person name="Nurk S."/>
            <person name="Gurevich A."/>
            <person name="Humphrey G."/>
            <person name="Reher R."/>
            <person name="Zhu Q."/>
            <person name="Belda-Ferre P."/>
            <person name="Glukhov E."/>
            <person name="Rex R."/>
            <person name="Dorrestein P.C."/>
            <person name="Knight R."/>
            <person name="Pevzner P."/>
            <person name="Gerwick W.H."/>
            <person name="Gerwick L."/>
        </authorList>
    </citation>
    <scope>NUCLEOTIDE SEQUENCE</scope>
    <source>
        <strain evidence="1">SIO1C4</strain>
    </source>
</reference>
<protein>
    <submittedName>
        <fullName evidence="1">Uncharacterized protein</fullName>
    </submittedName>
</protein>
<dbReference type="Gene3D" id="3.60.10.10">
    <property type="entry name" value="Endonuclease/exonuclease/phosphatase"/>
    <property type="match status" value="1"/>
</dbReference>
<organism evidence="1">
    <name type="scientific">Symploca sp. SIO1C4</name>
    <dbReference type="NCBI Taxonomy" id="2607765"/>
    <lineage>
        <taxon>Bacteria</taxon>
        <taxon>Bacillati</taxon>
        <taxon>Cyanobacteriota</taxon>
        <taxon>Cyanophyceae</taxon>
        <taxon>Coleofasciculales</taxon>
        <taxon>Coleofasciculaceae</taxon>
        <taxon>Symploca</taxon>
    </lineage>
</organism>
<gene>
    <name evidence="1" type="ORF">F6J89_29630</name>
</gene>
<name>A0A6B3NIU2_9CYAN</name>
<accession>A0A6B3NIU2</accession>
<evidence type="ECO:0000313" key="1">
    <source>
        <dbReference type="EMBL" id="NER31660.1"/>
    </source>
</evidence>